<proteinExistence type="predicted"/>
<name>W6QPZ1_PENRF</name>
<evidence type="ECO:0000313" key="2">
    <source>
        <dbReference type="Proteomes" id="UP000030686"/>
    </source>
</evidence>
<dbReference type="OMA" id="RDHACAS"/>
<reference evidence="1" key="1">
    <citation type="journal article" date="2014" name="Nat. Commun.">
        <title>Multiple recent horizontal transfers of a large genomic region in cheese making fungi.</title>
        <authorList>
            <person name="Cheeseman K."/>
            <person name="Ropars J."/>
            <person name="Renault P."/>
            <person name="Dupont J."/>
            <person name="Gouzy J."/>
            <person name="Branca A."/>
            <person name="Abraham A.L."/>
            <person name="Ceppi M."/>
            <person name="Conseiller E."/>
            <person name="Debuchy R."/>
            <person name="Malagnac F."/>
            <person name="Goarin A."/>
            <person name="Silar P."/>
            <person name="Lacoste S."/>
            <person name="Sallet E."/>
            <person name="Bensimon A."/>
            <person name="Giraud T."/>
            <person name="Brygoo Y."/>
        </authorList>
    </citation>
    <scope>NUCLEOTIDE SEQUENCE [LARGE SCALE GENOMIC DNA]</scope>
    <source>
        <strain evidence="1">FM164</strain>
    </source>
</reference>
<evidence type="ECO:0000313" key="1">
    <source>
        <dbReference type="EMBL" id="CDM38510.1"/>
    </source>
</evidence>
<protein>
    <submittedName>
        <fullName evidence="1">Uncharacterized protein</fullName>
    </submittedName>
</protein>
<dbReference type="OrthoDB" id="6417021at2759"/>
<dbReference type="AlphaFoldDB" id="W6QPZ1"/>
<dbReference type="EMBL" id="HG792028">
    <property type="protein sequence ID" value="CDM38510.1"/>
    <property type="molecule type" value="Genomic_DNA"/>
</dbReference>
<dbReference type="STRING" id="1365484.W6QPZ1"/>
<gene>
    <name evidence="1" type="ORF">PROQFM164_S14g000009</name>
</gene>
<accession>W6QPZ1</accession>
<organism evidence="1 2">
    <name type="scientific">Penicillium roqueforti (strain FM164)</name>
    <dbReference type="NCBI Taxonomy" id="1365484"/>
    <lineage>
        <taxon>Eukaryota</taxon>
        <taxon>Fungi</taxon>
        <taxon>Dikarya</taxon>
        <taxon>Ascomycota</taxon>
        <taxon>Pezizomycotina</taxon>
        <taxon>Eurotiomycetes</taxon>
        <taxon>Eurotiomycetidae</taxon>
        <taxon>Eurotiales</taxon>
        <taxon>Aspergillaceae</taxon>
        <taxon>Penicillium</taxon>
    </lineage>
</organism>
<keyword evidence="2" id="KW-1185">Reference proteome</keyword>
<dbReference type="Proteomes" id="UP000030686">
    <property type="component" value="Unassembled WGS sequence"/>
</dbReference>
<sequence>MAAMIMRVFTAFGPPKVEKKNDAIRFGILGAAQIAPLALITPALSHSEVIVQAIAARDHACASAFSKSRTSPAFAHPTRVR</sequence>